<dbReference type="Proteomes" id="UP001605036">
    <property type="component" value="Unassembled WGS sequence"/>
</dbReference>
<dbReference type="PANTHER" id="PTHR35745">
    <property type="entry name" value="BNACNNG14650D PROTEIN"/>
    <property type="match status" value="1"/>
</dbReference>
<accession>A0ABD1Z9V7</accession>
<dbReference type="Pfam" id="PF20711">
    <property type="entry name" value="DUF6825"/>
    <property type="match status" value="1"/>
</dbReference>
<evidence type="ECO:0000313" key="2">
    <source>
        <dbReference type="Proteomes" id="UP001605036"/>
    </source>
</evidence>
<dbReference type="EMBL" id="JBHFFA010000002">
    <property type="protein sequence ID" value="KAL2644593.1"/>
    <property type="molecule type" value="Genomic_DNA"/>
</dbReference>
<protein>
    <submittedName>
        <fullName evidence="1">Uncharacterized protein</fullName>
    </submittedName>
</protein>
<gene>
    <name evidence="1" type="ORF">R1flu_012180</name>
</gene>
<comment type="caution">
    <text evidence="1">The sequence shown here is derived from an EMBL/GenBank/DDBJ whole genome shotgun (WGS) entry which is preliminary data.</text>
</comment>
<evidence type="ECO:0000313" key="1">
    <source>
        <dbReference type="EMBL" id="KAL2644593.1"/>
    </source>
</evidence>
<proteinExistence type="predicted"/>
<dbReference type="PANTHER" id="PTHR35745:SF1">
    <property type="entry name" value="OS04G0513000 PROTEIN"/>
    <property type="match status" value="1"/>
</dbReference>
<dbReference type="AlphaFoldDB" id="A0ABD1Z9V7"/>
<keyword evidence="2" id="KW-1185">Reference proteome</keyword>
<sequence>MATLHAVCCSPAVEVVGFCSESVSTSSRGSSLGSGLVCRRLAQGFHIGKIHGTRAGRRRTRGGVAIRARGGGEKPGDNESKQVLDAFFLGKALAETINERLGAAVGEFLSDVGRQQAEQQKKIREFQDEVQERAKAAAAKAARKALSAENSRSPTMNQYLDRWPFVCVFYVFLQVMENTRCWKLGAATA</sequence>
<name>A0ABD1Z9V7_9MARC</name>
<organism evidence="1 2">
    <name type="scientific">Riccia fluitans</name>
    <dbReference type="NCBI Taxonomy" id="41844"/>
    <lineage>
        <taxon>Eukaryota</taxon>
        <taxon>Viridiplantae</taxon>
        <taxon>Streptophyta</taxon>
        <taxon>Embryophyta</taxon>
        <taxon>Marchantiophyta</taxon>
        <taxon>Marchantiopsida</taxon>
        <taxon>Marchantiidae</taxon>
        <taxon>Marchantiales</taxon>
        <taxon>Ricciaceae</taxon>
        <taxon>Riccia</taxon>
    </lineage>
</organism>
<dbReference type="InterPro" id="IPR040003">
    <property type="entry name" value="PG18-like"/>
</dbReference>
<reference evidence="1 2" key="1">
    <citation type="submission" date="2024-09" db="EMBL/GenBank/DDBJ databases">
        <title>Chromosome-scale assembly of Riccia fluitans.</title>
        <authorList>
            <person name="Paukszto L."/>
            <person name="Sawicki J."/>
            <person name="Karawczyk K."/>
            <person name="Piernik-Szablinska J."/>
            <person name="Szczecinska M."/>
            <person name="Mazdziarz M."/>
        </authorList>
    </citation>
    <scope>NUCLEOTIDE SEQUENCE [LARGE SCALE GENOMIC DNA]</scope>
    <source>
        <strain evidence="1">Rf_01</strain>
        <tissue evidence="1">Aerial parts of the thallus</tissue>
    </source>
</reference>